<keyword evidence="4" id="KW-1185">Reference proteome</keyword>
<dbReference type="CDD" id="cd07814">
    <property type="entry name" value="SRPBCC_CalC_Aha1-like"/>
    <property type="match status" value="1"/>
</dbReference>
<comment type="similarity">
    <text evidence="1">Belongs to the AHA1 family.</text>
</comment>
<gene>
    <name evidence="3" type="ORF">DFR50_110174</name>
</gene>
<organism evidence="3 4">
    <name type="scientific">Roseiarcus fermentans</name>
    <dbReference type="NCBI Taxonomy" id="1473586"/>
    <lineage>
        <taxon>Bacteria</taxon>
        <taxon>Pseudomonadati</taxon>
        <taxon>Pseudomonadota</taxon>
        <taxon>Alphaproteobacteria</taxon>
        <taxon>Hyphomicrobiales</taxon>
        <taxon>Roseiarcaceae</taxon>
        <taxon>Roseiarcus</taxon>
    </lineage>
</organism>
<accession>A0A366FHK8</accession>
<name>A0A366FHK8_9HYPH</name>
<dbReference type="Gene3D" id="3.30.530.20">
    <property type="match status" value="1"/>
</dbReference>
<sequence length="136" mass="15381">MTNAPTETLSVTVEREVAHPPEKVWRALTQPHLIEAWLMKTDFQPVVGDRFQFRADWGNVDGQVLVVEPNKTLSYRWDAYGLASIVTWTLTSTSTGTLLRMEQSGFRPDQQQAYNGAEAGWPRFFAALEQVLGRAK</sequence>
<evidence type="ECO:0000256" key="1">
    <source>
        <dbReference type="ARBA" id="ARBA00006817"/>
    </source>
</evidence>
<dbReference type="RefSeq" id="WP_113889277.1">
    <property type="nucleotide sequence ID" value="NZ_QNRK01000010.1"/>
</dbReference>
<feature type="domain" description="Activator of Hsp90 ATPase homologue 1/2-like C-terminal" evidence="2">
    <location>
        <begin position="19"/>
        <end position="133"/>
    </location>
</feature>
<dbReference type="InterPro" id="IPR023393">
    <property type="entry name" value="START-like_dom_sf"/>
</dbReference>
<dbReference type="Pfam" id="PF08327">
    <property type="entry name" value="AHSA1"/>
    <property type="match status" value="1"/>
</dbReference>
<dbReference type="AlphaFoldDB" id="A0A366FHK8"/>
<dbReference type="Proteomes" id="UP000253529">
    <property type="component" value="Unassembled WGS sequence"/>
</dbReference>
<evidence type="ECO:0000313" key="4">
    <source>
        <dbReference type="Proteomes" id="UP000253529"/>
    </source>
</evidence>
<dbReference type="SUPFAM" id="SSF55961">
    <property type="entry name" value="Bet v1-like"/>
    <property type="match status" value="1"/>
</dbReference>
<dbReference type="InterPro" id="IPR013538">
    <property type="entry name" value="ASHA1/2-like_C"/>
</dbReference>
<protein>
    <submittedName>
        <fullName evidence="3">Uncharacterized protein YndB with AHSA1/START domain</fullName>
    </submittedName>
</protein>
<reference evidence="3 4" key="1">
    <citation type="submission" date="2018-06" db="EMBL/GenBank/DDBJ databases">
        <title>Genomic Encyclopedia of Type Strains, Phase IV (KMG-IV): sequencing the most valuable type-strain genomes for metagenomic binning, comparative biology and taxonomic classification.</title>
        <authorList>
            <person name="Goeker M."/>
        </authorList>
    </citation>
    <scope>NUCLEOTIDE SEQUENCE [LARGE SCALE GENOMIC DNA]</scope>
    <source>
        <strain evidence="3 4">DSM 24875</strain>
    </source>
</reference>
<comment type="caution">
    <text evidence="3">The sequence shown here is derived from an EMBL/GenBank/DDBJ whole genome shotgun (WGS) entry which is preliminary data.</text>
</comment>
<evidence type="ECO:0000259" key="2">
    <source>
        <dbReference type="Pfam" id="PF08327"/>
    </source>
</evidence>
<dbReference type="EMBL" id="QNRK01000010">
    <property type="protein sequence ID" value="RBP14148.1"/>
    <property type="molecule type" value="Genomic_DNA"/>
</dbReference>
<evidence type="ECO:0000313" key="3">
    <source>
        <dbReference type="EMBL" id="RBP14148.1"/>
    </source>
</evidence>
<proteinExistence type="inferred from homology"/>
<dbReference type="OrthoDB" id="9803476at2"/>